<name>A0A5K4F6L0_SCHMA</name>
<evidence type="ECO:0000313" key="1">
    <source>
        <dbReference type="Proteomes" id="UP000008854"/>
    </source>
</evidence>
<protein>
    <submittedName>
        <fullName evidence="2">Uncharacterized protein</fullName>
    </submittedName>
</protein>
<reference evidence="1" key="1">
    <citation type="journal article" date="2012" name="PLoS Negl. Trop. Dis.">
        <title>A systematically improved high quality genome and transcriptome of the human blood fluke Schistosoma mansoni.</title>
        <authorList>
            <person name="Protasio A.V."/>
            <person name="Tsai I.J."/>
            <person name="Babbage A."/>
            <person name="Nichol S."/>
            <person name="Hunt M."/>
            <person name="Aslett M.A."/>
            <person name="De Silva N."/>
            <person name="Velarde G.S."/>
            <person name="Anderson T.J."/>
            <person name="Clark R.C."/>
            <person name="Davidson C."/>
            <person name="Dillon G.P."/>
            <person name="Holroyd N.E."/>
            <person name="LoVerde P.T."/>
            <person name="Lloyd C."/>
            <person name="McQuillan J."/>
            <person name="Oliveira G."/>
            <person name="Otto T.D."/>
            <person name="Parker-Manuel S.J."/>
            <person name="Quail M.A."/>
            <person name="Wilson R.A."/>
            <person name="Zerlotini A."/>
            <person name="Dunne D.W."/>
            <person name="Berriman M."/>
        </authorList>
    </citation>
    <scope>NUCLEOTIDE SEQUENCE [LARGE SCALE GENOMIC DNA]</scope>
    <source>
        <strain evidence="1">Puerto Rican</strain>
    </source>
</reference>
<dbReference type="InParanoid" id="A0A5K4F6L0"/>
<sequence length="73" mass="8520">MNILFLIVIKKYNSVKDSSFRLVRILLNKQTVIETTESEVEHYEFRDYECQTFLTGNKNATAYVYSAGNFQVS</sequence>
<reference evidence="2" key="2">
    <citation type="submission" date="2019-11" db="UniProtKB">
        <authorList>
            <consortium name="WormBaseParasite"/>
        </authorList>
    </citation>
    <scope>IDENTIFICATION</scope>
    <source>
        <strain evidence="2">Puerto Rican</strain>
    </source>
</reference>
<dbReference type="WBParaSite" id="Smp_326120.1">
    <property type="protein sequence ID" value="Smp_326120.1"/>
    <property type="gene ID" value="Smp_326120"/>
</dbReference>
<proteinExistence type="predicted"/>
<organism evidence="1 2">
    <name type="scientific">Schistosoma mansoni</name>
    <name type="common">Blood fluke</name>
    <dbReference type="NCBI Taxonomy" id="6183"/>
    <lineage>
        <taxon>Eukaryota</taxon>
        <taxon>Metazoa</taxon>
        <taxon>Spiralia</taxon>
        <taxon>Lophotrochozoa</taxon>
        <taxon>Platyhelminthes</taxon>
        <taxon>Trematoda</taxon>
        <taxon>Digenea</taxon>
        <taxon>Strigeidida</taxon>
        <taxon>Schistosomatoidea</taxon>
        <taxon>Schistosomatidae</taxon>
        <taxon>Schistosoma</taxon>
    </lineage>
</organism>
<accession>A0A5K4F6L0</accession>
<keyword evidence="1" id="KW-1185">Reference proteome</keyword>
<dbReference type="AlphaFoldDB" id="A0A5K4F6L0"/>
<evidence type="ECO:0000313" key="2">
    <source>
        <dbReference type="WBParaSite" id="Smp_326120.1"/>
    </source>
</evidence>
<dbReference type="Proteomes" id="UP000008854">
    <property type="component" value="Unassembled WGS sequence"/>
</dbReference>